<feature type="compositionally biased region" description="Basic and acidic residues" evidence="1">
    <location>
        <begin position="117"/>
        <end position="127"/>
    </location>
</feature>
<evidence type="ECO:0000256" key="1">
    <source>
        <dbReference type="SAM" id="MobiDB-lite"/>
    </source>
</evidence>
<sequence length="245" mass="27995">MSDGMLKRLEPVFIPKKRVQKGKQCFKNKTEIANSPKPNNEVQNVVQTPKKLQPKVKSQPPRKLIRRELFPQKEDEKIRNVLEIVDEQNKECKEDQFIFPGGNKSQENPCKMTEGQDDTKSKTDGFKKPKSLPKISKRRKEKQRSINKSVLEIIRKTQKSIQKIRNQGLSRNTLTDVSKESNQENKAGLKKAKTNLNVQVSICIPNSGIQKSECTVQQSGSVEEEDIIGYKHVGINSFQNIQDLL</sequence>
<reference evidence="3" key="1">
    <citation type="submission" date="2025-08" db="UniProtKB">
        <authorList>
            <consortium name="RefSeq"/>
        </authorList>
    </citation>
    <scope>IDENTIFICATION</scope>
    <source>
        <tissue evidence="3">Tentacle</tissue>
    </source>
</reference>
<proteinExistence type="predicted"/>
<evidence type="ECO:0000313" key="2">
    <source>
        <dbReference type="Proteomes" id="UP000515163"/>
    </source>
</evidence>
<protein>
    <submittedName>
        <fullName evidence="3">Uncharacterized protein LOC116307768</fullName>
    </submittedName>
</protein>
<keyword evidence="2" id="KW-1185">Reference proteome</keyword>
<dbReference type="RefSeq" id="XP_031573933.1">
    <property type="nucleotide sequence ID" value="XM_031718073.1"/>
</dbReference>
<organism evidence="2 3">
    <name type="scientific">Actinia tenebrosa</name>
    <name type="common">Australian red waratah sea anemone</name>
    <dbReference type="NCBI Taxonomy" id="6105"/>
    <lineage>
        <taxon>Eukaryota</taxon>
        <taxon>Metazoa</taxon>
        <taxon>Cnidaria</taxon>
        <taxon>Anthozoa</taxon>
        <taxon>Hexacorallia</taxon>
        <taxon>Actiniaria</taxon>
        <taxon>Actiniidae</taxon>
        <taxon>Actinia</taxon>
    </lineage>
</organism>
<dbReference type="OrthoDB" id="10379461at2759"/>
<evidence type="ECO:0000313" key="3">
    <source>
        <dbReference type="RefSeq" id="XP_031573933.1"/>
    </source>
</evidence>
<feature type="region of interest" description="Disordered" evidence="1">
    <location>
        <begin position="95"/>
        <end position="144"/>
    </location>
</feature>
<accession>A0A6P8J812</accession>
<name>A0A6P8J812_ACTTE</name>
<dbReference type="GeneID" id="116307768"/>
<dbReference type="InParanoid" id="A0A6P8J812"/>
<feature type="region of interest" description="Disordered" evidence="1">
    <location>
        <begin position="29"/>
        <end position="61"/>
    </location>
</feature>
<dbReference type="Proteomes" id="UP000515163">
    <property type="component" value="Unplaced"/>
</dbReference>
<dbReference type="KEGG" id="aten:116307768"/>
<gene>
    <name evidence="3" type="primary">LOC116307768</name>
</gene>
<feature type="compositionally biased region" description="Basic residues" evidence="1">
    <location>
        <begin position="128"/>
        <end position="142"/>
    </location>
</feature>
<dbReference type="AlphaFoldDB" id="A0A6P8J812"/>
<feature type="compositionally biased region" description="Polar residues" evidence="1">
    <location>
        <begin position="31"/>
        <end position="47"/>
    </location>
</feature>